<dbReference type="GO" id="GO:0005509">
    <property type="term" value="F:calcium ion binding"/>
    <property type="evidence" value="ECO:0007669"/>
    <property type="project" value="InterPro"/>
</dbReference>
<dbReference type="Pfam" id="PF00353">
    <property type="entry name" value="HemolysinCabind"/>
    <property type="match status" value="2"/>
</dbReference>
<evidence type="ECO:0000313" key="4">
    <source>
        <dbReference type="EMBL" id="PPT73267.1"/>
    </source>
</evidence>
<dbReference type="AlphaFoldDB" id="A0A2S6YYS4"/>
<feature type="non-terminal residue" evidence="4">
    <location>
        <position position="151"/>
    </location>
</feature>
<proteinExistence type="predicted"/>
<dbReference type="PROSITE" id="PS00330">
    <property type="entry name" value="HEMOLYSIN_CALCIUM"/>
    <property type="match status" value="1"/>
</dbReference>
<reference evidence="4 5" key="1">
    <citation type="submission" date="2016-08" db="EMBL/GenBank/DDBJ databases">
        <title>Evolution of the type three secretion system and type three effector repertoires in Xanthomonas.</title>
        <authorList>
            <person name="Merda D."/>
            <person name="Briand M."/>
            <person name="Bosis E."/>
            <person name="Rousseau C."/>
            <person name="Portier P."/>
            <person name="Jacques M.-A."/>
            <person name="Fischer-Le Saux M."/>
        </authorList>
    </citation>
    <scope>NUCLEOTIDE SEQUENCE [LARGE SCALE GENOMIC DNA]</scope>
    <source>
        <strain evidence="4 5">CFBP 4691</strain>
    </source>
</reference>
<feature type="domain" description="Haemolysin-type calcium binding-related" evidence="3">
    <location>
        <begin position="43"/>
        <end position="86"/>
    </location>
</feature>
<dbReference type="Gene3D" id="2.150.10.10">
    <property type="entry name" value="Serralysin-like metalloprotease, C-terminal"/>
    <property type="match status" value="1"/>
</dbReference>
<dbReference type="InterPro" id="IPR001343">
    <property type="entry name" value="Hemolysn_Ca-bd"/>
</dbReference>
<comment type="caution">
    <text evidence="4">The sequence shown here is derived from an EMBL/GenBank/DDBJ whole genome shotgun (WGS) entry which is preliminary data.</text>
</comment>
<dbReference type="InterPro" id="IPR018511">
    <property type="entry name" value="Hemolysin-typ_Ca-bd_CS"/>
</dbReference>
<keyword evidence="5" id="KW-1185">Reference proteome</keyword>
<dbReference type="Proteomes" id="UP000239898">
    <property type="component" value="Unassembled WGS sequence"/>
</dbReference>
<sequence>MFNKGDGHDTVVETASYSDAVDKLVFGDGIAASAIRVLREGADVVLDLGNGTDAVRLKDWLTSTSENVSTRIEQFVFADGTVWTSETLKAKGLTTWGTSGDDTLTGWDGDDLLLGGAGNDVLDGGTGTNRLEGGAGDDVLSVSSQSRNSVL</sequence>
<dbReference type="EMBL" id="MIGX01000334">
    <property type="protein sequence ID" value="PPT73267.1"/>
    <property type="molecule type" value="Genomic_DNA"/>
</dbReference>
<name>A0A2S6YYS4_9XANT</name>
<organism evidence="4 5">
    <name type="scientific">Xanthomonas theicola</name>
    <dbReference type="NCBI Taxonomy" id="56464"/>
    <lineage>
        <taxon>Bacteria</taxon>
        <taxon>Pseudomonadati</taxon>
        <taxon>Pseudomonadota</taxon>
        <taxon>Gammaproteobacteria</taxon>
        <taxon>Lysobacterales</taxon>
        <taxon>Lysobacteraceae</taxon>
        <taxon>Xanthomonas</taxon>
    </lineage>
</organism>
<keyword evidence="1" id="KW-0106">Calcium</keyword>
<evidence type="ECO:0000259" key="3">
    <source>
        <dbReference type="Pfam" id="PF06594"/>
    </source>
</evidence>
<evidence type="ECO:0000256" key="1">
    <source>
        <dbReference type="ARBA" id="ARBA00022837"/>
    </source>
</evidence>
<dbReference type="Pfam" id="PF06594">
    <property type="entry name" value="HCBP_related"/>
    <property type="match status" value="1"/>
</dbReference>
<dbReference type="InterPro" id="IPR010566">
    <property type="entry name" value="Haemolys_ca-bd"/>
</dbReference>
<dbReference type="InterPro" id="IPR011049">
    <property type="entry name" value="Serralysin-like_metalloprot_C"/>
</dbReference>
<accession>A0A2S6YYS4</accession>
<gene>
    <name evidence="4" type="ORF">XthCFBP4691_20605</name>
</gene>
<dbReference type="SUPFAM" id="SSF51120">
    <property type="entry name" value="beta-Roll"/>
    <property type="match status" value="2"/>
</dbReference>
<evidence type="ECO:0000256" key="2">
    <source>
        <dbReference type="SAM" id="MobiDB-lite"/>
    </source>
</evidence>
<feature type="compositionally biased region" description="Polar residues" evidence="2">
    <location>
        <begin position="141"/>
        <end position="151"/>
    </location>
</feature>
<protein>
    <recommendedName>
        <fullName evidence="3">Haemolysin-type calcium binding-related domain-containing protein</fullName>
    </recommendedName>
</protein>
<feature type="region of interest" description="Disordered" evidence="2">
    <location>
        <begin position="125"/>
        <end position="151"/>
    </location>
</feature>
<evidence type="ECO:0000313" key="5">
    <source>
        <dbReference type="Proteomes" id="UP000239898"/>
    </source>
</evidence>
<dbReference type="PRINTS" id="PR00313">
    <property type="entry name" value="CABNDNGRPT"/>
</dbReference>